<evidence type="ECO:0000256" key="5">
    <source>
        <dbReference type="ARBA" id="ARBA00012760"/>
    </source>
</evidence>
<evidence type="ECO:0000256" key="10">
    <source>
        <dbReference type="ARBA" id="ARBA00022751"/>
    </source>
</evidence>
<gene>
    <name evidence="33" type="primary">GGT5</name>
</gene>
<feature type="binding site" evidence="32">
    <location>
        <position position="356"/>
    </location>
    <ligand>
        <name>L-glutamate</name>
        <dbReference type="ChEBI" id="CHEBI:29985"/>
    </ligand>
</feature>
<evidence type="ECO:0000256" key="23">
    <source>
        <dbReference type="ARBA" id="ARBA00052640"/>
    </source>
</evidence>
<reference evidence="33 34" key="1">
    <citation type="journal article" date="2012" name="Nature">
        <title>The bonobo genome compared with the chimpanzee and human genomes.</title>
        <authorList>
            <person name="Prufer K."/>
            <person name="Munch K."/>
            <person name="Hellmann I."/>
            <person name="Akagi K."/>
            <person name="Miller J.R."/>
            <person name="Walenz B."/>
            <person name="Koren S."/>
            <person name="Sutton G."/>
            <person name="Kodira C."/>
            <person name="Winer R."/>
            <person name="Knight J.R."/>
            <person name="Mullikin J.C."/>
            <person name="Meader S.J."/>
            <person name="Ponting C.P."/>
            <person name="Lunter G."/>
            <person name="Higashino S."/>
            <person name="Hobolth A."/>
            <person name="Dutheil J."/>
            <person name="Karakoc E."/>
            <person name="Alkan C."/>
            <person name="Sajjadian S."/>
            <person name="Catacchio C.R."/>
            <person name="Ventura M."/>
            <person name="Marques-Bonet T."/>
            <person name="Eichler E.E."/>
            <person name="Andre C."/>
            <person name="Atencia R."/>
            <person name="Mugisha L."/>
            <person name="Junhold J."/>
            <person name="Patterson N."/>
            <person name="Siebauer M."/>
            <person name="Good J.M."/>
            <person name="Fischer A."/>
            <person name="Ptak S.E."/>
            <person name="Lachmann M."/>
            <person name="Symer D.E."/>
            <person name="Mailund T."/>
            <person name="Schierup M.H."/>
            <person name="Andres A.M."/>
            <person name="Kelso J."/>
            <person name="Paabo S."/>
        </authorList>
    </citation>
    <scope>NUCLEOTIDE SEQUENCE [LARGE SCALE GENOMIC DNA]</scope>
</reference>
<evidence type="ECO:0000256" key="17">
    <source>
        <dbReference type="ARBA" id="ARBA00023315"/>
    </source>
</evidence>
<dbReference type="Ensembl" id="ENSPPAT00000004563.1">
    <property type="protein sequence ID" value="ENSPPAP00000000994.1"/>
    <property type="gene ID" value="ENSPPAG00000003938.1"/>
</dbReference>
<dbReference type="InterPro" id="IPR043138">
    <property type="entry name" value="GGT_lsub"/>
</dbReference>
<keyword evidence="7" id="KW-0808">Transferase</keyword>
<feature type="binding site" evidence="32">
    <location>
        <begin position="333"/>
        <end position="334"/>
    </location>
    <ligand>
        <name>L-glutamate</name>
        <dbReference type="ChEBI" id="CHEBI:29985"/>
    </ligand>
</feature>
<dbReference type="FunFam" id="3.60.20.40:FF:000005">
    <property type="entry name" value="gamma-glutamyltransferase 5 isoform X3"/>
    <property type="match status" value="1"/>
</dbReference>
<dbReference type="AlphaFoldDB" id="A0A2R8Z853"/>
<keyword evidence="15" id="KW-0865">Zymogen</keyword>
<evidence type="ECO:0000256" key="3">
    <source>
        <dbReference type="ARBA" id="ARBA00009381"/>
    </source>
</evidence>
<evidence type="ECO:0000256" key="14">
    <source>
        <dbReference type="ARBA" id="ARBA00023136"/>
    </source>
</evidence>
<evidence type="ECO:0000256" key="1">
    <source>
        <dbReference type="ARBA" id="ARBA00004606"/>
    </source>
</evidence>
<comment type="catalytic activity">
    <reaction evidence="19">
        <text>glutathione + H2O = L-cysteinylglycine + L-glutamate</text>
        <dbReference type="Rhea" id="RHEA:28807"/>
        <dbReference type="ChEBI" id="CHEBI:15377"/>
        <dbReference type="ChEBI" id="CHEBI:29985"/>
        <dbReference type="ChEBI" id="CHEBI:57925"/>
        <dbReference type="ChEBI" id="CHEBI:61694"/>
        <dbReference type="EC" id="3.4.19.13"/>
    </reaction>
    <physiologicalReaction direction="left-to-right" evidence="19">
        <dbReference type="Rhea" id="RHEA:28808"/>
    </physiologicalReaction>
</comment>
<keyword evidence="14" id="KW-0472">Membrane</keyword>
<dbReference type="EMBL" id="AJFE02034619">
    <property type="status" value="NOT_ANNOTATED_CDS"/>
    <property type="molecule type" value="Genomic_DNA"/>
</dbReference>
<dbReference type="GO" id="GO:0036374">
    <property type="term" value="F:glutathione hydrolase activity"/>
    <property type="evidence" value="ECO:0007669"/>
    <property type="project" value="UniProtKB-EC"/>
</dbReference>
<evidence type="ECO:0000256" key="2">
    <source>
        <dbReference type="ARBA" id="ARBA00005115"/>
    </source>
</evidence>
<keyword evidence="9" id="KW-0812">Transmembrane</keyword>
<reference evidence="33" key="3">
    <citation type="submission" date="2025-09" db="UniProtKB">
        <authorList>
            <consortium name="Ensembl"/>
        </authorList>
    </citation>
    <scope>IDENTIFICATION</scope>
</reference>
<comment type="catalytic activity">
    <reaction evidence="21">
        <text>S-[(2E,6E,10E)-geranylgeranyl]-L-glutathione + H2O = S-[(2E,6E,10E)-geranylgeranyl]-L-cysteinylglycine + L-glutamate</text>
        <dbReference type="Rhea" id="RHEA:65120"/>
        <dbReference type="ChEBI" id="CHEBI:15377"/>
        <dbReference type="ChEBI" id="CHEBI:29985"/>
        <dbReference type="ChEBI" id="CHEBI:156326"/>
        <dbReference type="ChEBI" id="CHEBI:156330"/>
    </reaction>
    <physiologicalReaction direction="left-to-right" evidence="21">
        <dbReference type="Rhea" id="RHEA:65121"/>
    </physiologicalReaction>
</comment>
<dbReference type="PROSITE" id="PS00462">
    <property type="entry name" value="G_GLU_TRANSPEPTIDASE"/>
    <property type="match status" value="1"/>
</dbReference>
<evidence type="ECO:0000256" key="6">
    <source>
        <dbReference type="ARBA" id="ARBA00022670"/>
    </source>
</evidence>
<dbReference type="EC" id="2.3.2.2" evidence="4"/>
<evidence type="ECO:0000256" key="26">
    <source>
        <dbReference type="ARBA" id="ARBA00071554"/>
    </source>
</evidence>
<protein>
    <recommendedName>
        <fullName evidence="26">Glutathione hydrolase 5 proenzyme</fullName>
        <ecNumber evidence="4">2.3.2.2</ecNumber>
        <ecNumber evidence="5">3.4.19.13</ecNumber>
        <ecNumber evidence="25">3.4.19.14</ecNumber>
    </recommendedName>
    <alternativeName>
        <fullName evidence="27">Gamma-glutamyltransferase 5</fullName>
    </alternativeName>
    <alternativeName>
        <fullName evidence="30">Gamma-glutamyltransferase-like activity 1</fullName>
    </alternativeName>
    <alternativeName>
        <fullName evidence="28">Gamma-glutamyltranspeptidase 5</fullName>
    </alternativeName>
    <alternativeName>
        <fullName evidence="29">Leukotriene-C4 hydrolase</fullName>
    </alternativeName>
</protein>
<evidence type="ECO:0000256" key="22">
    <source>
        <dbReference type="ARBA" id="ARBA00051446"/>
    </source>
</evidence>
<dbReference type="InterPro" id="IPR029055">
    <property type="entry name" value="Ntn_hydrolases_N"/>
</dbReference>
<keyword evidence="10" id="KW-0434">Leukotriene biosynthesis</keyword>
<evidence type="ECO:0000256" key="31">
    <source>
        <dbReference type="PIRSR" id="PIRSR600101-1"/>
    </source>
</evidence>
<accession>A0A2R8Z853</accession>
<dbReference type="PANTHER" id="PTHR45027">
    <property type="entry name" value="PUTATIVE GLUTATHIONE HYDROLASE LIGHT CHAIN"/>
    <property type="match status" value="1"/>
</dbReference>
<dbReference type="GO" id="GO:0103068">
    <property type="term" value="F:leukotriene C4 gamma-glutamyl transferase activity"/>
    <property type="evidence" value="ECO:0007669"/>
    <property type="project" value="UniProtKB-EC"/>
</dbReference>
<dbReference type="Bgee" id="ENSPPAG00000003938">
    <property type="expression patterns" value="Expressed in heart and 6 other cell types or tissues"/>
</dbReference>
<organism evidence="33 34">
    <name type="scientific">Pan paniscus</name>
    <name type="common">Pygmy chimpanzee</name>
    <name type="synonym">Bonobo</name>
    <dbReference type="NCBI Taxonomy" id="9597"/>
    <lineage>
        <taxon>Eukaryota</taxon>
        <taxon>Metazoa</taxon>
        <taxon>Chordata</taxon>
        <taxon>Craniata</taxon>
        <taxon>Vertebrata</taxon>
        <taxon>Euteleostomi</taxon>
        <taxon>Mammalia</taxon>
        <taxon>Eutheria</taxon>
        <taxon>Euarchontoglires</taxon>
        <taxon>Primates</taxon>
        <taxon>Haplorrhini</taxon>
        <taxon>Catarrhini</taxon>
        <taxon>Hominidae</taxon>
        <taxon>Pan</taxon>
    </lineage>
</organism>
<keyword evidence="34" id="KW-1185">Reference proteome</keyword>
<dbReference type="EMBL" id="AJFE02034618">
    <property type="status" value="NOT_ANNOTATED_CDS"/>
    <property type="molecule type" value="Genomic_DNA"/>
</dbReference>
<keyword evidence="8" id="KW-0317">Glutathione biosynthesis</keyword>
<comment type="pathway">
    <text evidence="2">Sulfur metabolism; glutathione metabolism.</text>
</comment>
<dbReference type="EC" id="3.4.19.13" evidence="5"/>
<sequence>AILQQQGSPVDATIAALVCTSVVNPQSMGLGGGVIFTIYNVTTGAQWIGVPGELRGYAEAHRRHGRLPWAQLFQPTIALLRGGHVVAPVLSRFLHNSFLRPSLQASTLRQLFFNGTEPLRPQDPLPWPALATTLETVATEGVEVFYTGRLGQMLVEDIAKEGSQLTLQDLAKFQPEVVDALEVPLGDYTLYSPPPPAGGAILSFILNVLRNASRDLLGETLAQLIRQQIDGRGDHQLSHYSLAEAWGHGTGTSHVSVLGEDGSAVAATSTINTPFGAMVYSPRTGIILNNELLDLCERCPRGSGTTPSPVSGDRVGGAPGRCWPPVPGERSPSSMVPSILINKAQGSKLVIGGAGGELIISAVAQAIMSKLWLGFDLRAAIAAPILHVNSKGCVEYEPNFSQEVQRGLQDRGQNQTQRPFFLNVVQAVSQEGACVYAVSDLRKSGEAAGY</sequence>
<evidence type="ECO:0000256" key="15">
    <source>
        <dbReference type="ARBA" id="ARBA00023145"/>
    </source>
</evidence>
<dbReference type="GO" id="GO:0019370">
    <property type="term" value="P:leukotriene biosynthetic process"/>
    <property type="evidence" value="ECO:0007669"/>
    <property type="project" value="UniProtKB-KW"/>
</dbReference>
<keyword evidence="6" id="KW-0645">Protease</keyword>
<keyword evidence="11" id="KW-0378">Hydrolase</keyword>
<evidence type="ECO:0000256" key="24">
    <source>
        <dbReference type="ARBA" id="ARBA00060714"/>
    </source>
</evidence>
<dbReference type="InterPro" id="IPR000101">
    <property type="entry name" value="GGT_peptidase"/>
</dbReference>
<comment type="catalytic activity">
    <reaction evidence="22">
        <text>an N-terminal (5-L-glutamyl)-[peptide] + an alpha-amino acid = 5-L-glutamyl amino acid + an N-terminal L-alpha-aminoacyl-[peptide]</text>
        <dbReference type="Rhea" id="RHEA:23904"/>
        <dbReference type="Rhea" id="RHEA-COMP:9780"/>
        <dbReference type="Rhea" id="RHEA-COMP:9795"/>
        <dbReference type="ChEBI" id="CHEBI:77644"/>
        <dbReference type="ChEBI" id="CHEBI:78597"/>
        <dbReference type="ChEBI" id="CHEBI:78599"/>
        <dbReference type="ChEBI" id="CHEBI:78608"/>
        <dbReference type="EC" id="2.3.2.2"/>
    </reaction>
    <physiologicalReaction direction="left-to-right" evidence="22">
        <dbReference type="Rhea" id="RHEA:23905"/>
    </physiologicalReaction>
</comment>
<dbReference type="GO" id="GO:0016020">
    <property type="term" value="C:membrane"/>
    <property type="evidence" value="ECO:0007669"/>
    <property type="project" value="UniProtKB-SubCell"/>
</dbReference>
<dbReference type="Gene3D" id="1.10.246.130">
    <property type="match status" value="1"/>
</dbReference>
<feature type="active site" description="Nucleophile" evidence="31">
    <location>
        <position position="252"/>
    </location>
</feature>
<evidence type="ECO:0000256" key="32">
    <source>
        <dbReference type="PIRSR" id="PIRSR600101-2"/>
    </source>
</evidence>
<keyword evidence="16" id="KW-0325">Glycoprotein</keyword>
<dbReference type="PANTHER" id="PTHR45027:SF2">
    <property type="entry name" value="GAMMA-GLUTAMYLTRANSFERASE 5"/>
    <property type="match status" value="1"/>
</dbReference>
<evidence type="ECO:0000313" key="34">
    <source>
        <dbReference type="Proteomes" id="UP000240080"/>
    </source>
</evidence>
<comment type="subcellular location">
    <subcellularLocation>
        <location evidence="1">Membrane</location>
        <topology evidence="1">Single-pass type II membrane protein</topology>
    </subcellularLocation>
</comment>
<evidence type="ECO:0000256" key="12">
    <source>
        <dbReference type="ARBA" id="ARBA00022968"/>
    </source>
</evidence>
<comment type="catalytic activity">
    <reaction evidence="23">
        <text>leukotriene C4 + H2O = leukotriene D4 + L-glutamate</text>
        <dbReference type="Rhea" id="RHEA:31563"/>
        <dbReference type="ChEBI" id="CHEBI:15377"/>
        <dbReference type="ChEBI" id="CHEBI:29985"/>
        <dbReference type="ChEBI" id="CHEBI:57973"/>
        <dbReference type="ChEBI" id="CHEBI:63166"/>
        <dbReference type="EC" id="3.4.19.14"/>
    </reaction>
    <physiologicalReaction direction="left-to-right" evidence="23">
        <dbReference type="Rhea" id="RHEA:31564"/>
    </physiologicalReaction>
</comment>
<comment type="similarity">
    <text evidence="3">Belongs to the gamma-glutamyltransferase family.</text>
</comment>
<evidence type="ECO:0000256" key="11">
    <source>
        <dbReference type="ARBA" id="ARBA00022801"/>
    </source>
</evidence>
<evidence type="ECO:0000256" key="25">
    <source>
        <dbReference type="ARBA" id="ARBA00066923"/>
    </source>
</evidence>
<evidence type="ECO:0000313" key="33">
    <source>
        <dbReference type="Ensembl" id="ENSPPAP00000000994.1"/>
    </source>
</evidence>
<dbReference type="GO" id="GO:0006750">
    <property type="term" value="P:glutathione biosynthetic process"/>
    <property type="evidence" value="ECO:0007669"/>
    <property type="project" value="UniProtKB-KW"/>
</dbReference>
<evidence type="ECO:0000256" key="20">
    <source>
        <dbReference type="ARBA" id="ARBA00047169"/>
    </source>
</evidence>
<dbReference type="InterPro" id="IPR043137">
    <property type="entry name" value="GGT_ssub_C"/>
</dbReference>
<dbReference type="EMBL" id="AJFE02034621">
    <property type="status" value="NOT_ANNOTATED_CDS"/>
    <property type="molecule type" value="Genomic_DNA"/>
</dbReference>
<evidence type="ECO:0000256" key="16">
    <source>
        <dbReference type="ARBA" id="ARBA00023180"/>
    </source>
</evidence>
<name>A0A2R8Z853_PANPA</name>
<feature type="binding site" evidence="32">
    <location>
        <begin position="270"/>
        <end position="272"/>
    </location>
    <ligand>
        <name>L-glutamate</name>
        <dbReference type="ChEBI" id="CHEBI:29985"/>
    </ligand>
</feature>
<evidence type="ECO:0000256" key="27">
    <source>
        <dbReference type="ARBA" id="ARBA00075099"/>
    </source>
</evidence>
<evidence type="ECO:0000256" key="28">
    <source>
        <dbReference type="ARBA" id="ARBA00075858"/>
    </source>
</evidence>
<dbReference type="Gene3D" id="3.60.20.40">
    <property type="match status" value="1"/>
</dbReference>
<evidence type="ECO:0000256" key="21">
    <source>
        <dbReference type="ARBA" id="ARBA00050507"/>
    </source>
</evidence>
<feature type="binding site" evidence="32">
    <location>
        <position position="294"/>
    </location>
    <ligand>
        <name>L-glutamate</name>
        <dbReference type="ChEBI" id="CHEBI:29985"/>
    </ligand>
</feature>
<keyword evidence="12" id="KW-0735">Signal-anchor</keyword>
<evidence type="ECO:0000256" key="7">
    <source>
        <dbReference type="ARBA" id="ARBA00022679"/>
    </source>
</evidence>
<dbReference type="SUPFAM" id="SSF56235">
    <property type="entry name" value="N-terminal nucleophile aminohydrolases (Ntn hydrolases)"/>
    <property type="match status" value="1"/>
</dbReference>
<evidence type="ECO:0000256" key="30">
    <source>
        <dbReference type="ARBA" id="ARBA00081975"/>
    </source>
</evidence>
<evidence type="ECO:0000256" key="29">
    <source>
        <dbReference type="ARBA" id="ARBA00079251"/>
    </source>
</evidence>
<comment type="pathway">
    <text evidence="24">Lipid metabolism; leukotriene D4 biosynthesis.</text>
</comment>
<dbReference type="PRINTS" id="PR01210">
    <property type="entry name" value="GGTRANSPTASE"/>
</dbReference>
<keyword evidence="13" id="KW-1133">Transmembrane helix</keyword>
<dbReference type="GO" id="GO:0002951">
    <property type="term" value="F:leukotriene-C(4) hydrolase"/>
    <property type="evidence" value="ECO:0007669"/>
    <property type="project" value="UniProtKB-EC"/>
</dbReference>
<evidence type="ECO:0000256" key="4">
    <source>
        <dbReference type="ARBA" id="ARBA00012008"/>
    </source>
</evidence>
<proteinExistence type="inferred from homology"/>
<dbReference type="GO" id="GO:0006751">
    <property type="term" value="P:glutathione catabolic process"/>
    <property type="evidence" value="ECO:0007669"/>
    <property type="project" value="InterPro"/>
</dbReference>
<comment type="catalytic activity">
    <reaction evidence="18">
        <text>an S-substituted glutathione + H2O = an S-substituted L-cysteinylglycine + L-glutamate</text>
        <dbReference type="Rhea" id="RHEA:59468"/>
        <dbReference type="ChEBI" id="CHEBI:15377"/>
        <dbReference type="ChEBI" id="CHEBI:29985"/>
        <dbReference type="ChEBI" id="CHEBI:90779"/>
        <dbReference type="ChEBI" id="CHEBI:143103"/>
        <dbReference type="EC" id="3.4.19.13"/>
    </reaction>
    <physiologicalReaction direction="left-to-right" evidence="18">
        <dbReference type="Rhea" id="RHEA:59469"/>
    </physiologicalReaction>
</comment>
<dbReference type="Proteomes" id="UP000240080">
    <property type="component" value="Chromosome 22"/>
</dbReference>
<comment type="subunit">
    <text evidence="20">Heterodimer composed of the light and heavy chains. The active site is located in the light chain.</text>
</comment>
<dbReference type="EMBL" id="AJFE02034620">
    <property type="status" value="NOT_ANNOTATED_CDS"/>
    <property type="molecule type" value="Genomic_DNA"/>
</dbReference>
<dbReference type="Pfam" id="PF01019">
    <property type="entry name" value="G_glu_transpept"/>
    <property type="match status" value="2"/>
</dbReference>
<reference evidence="33" key="2">
    <citation type="submission" date="2025-08" db="UniProtKB">
        <authorList>
            <consortium name="Ensembl"/>
        </authorList>
    </citation>
    <scope>IDENTIFICATION</scope>
</reference>
<dbReference type="GeneTree" id="ENSGT00940000155794"/>
<dbReference type="InterPro" id="IPR055262">
    <property type="entry name" value="GGT_CS"/>
</dbReference>
<dbReference type="EC" id="3.4.19.14" evidence="25"/>
<evidence type="ECO:0000256" key="19">
    <source>
        <dbReference type="ARBA" id="ARBA00033701"/>
    </source>
</evidence>
<dbReference type="GO" id="GO:0006508">
    <property type="term" value="P:proteolysis"/>
    <property type="evidence" value="ECO:0007669"/>
    <property type="project" value="UniProtKB-KW"/>
</dbReference>
<evidence type="ECO:0000256" key="8">
    <source>
        <dbReference type="ARBA" id="ARBA00022684"/>
    </source>
</evidence>
<evidence type="ECO:0000256" key="9">
    <source>
        <dbReference type="ARBA" id="ARBA00022692"/>
    </source>
</evidence>
<evidence type="ECO:0000256" key="13">
    <source>
        <dbReference type="ARBA" id="ARBA00022989"/>
    </source>
</evidence>
<keyword evidence="17" id="KW-0012">Acyltransferase</keyword>
<evidence type="ECO:0000256" key="18">
    <source>
        <dbReference type="ARBA" id="ARBA00033643"/>
    </source>
</evidence>